<organism evidence="1 2">
    <name type="scientific">Schistosoma japonicum</name>
    <name type="common">Blood fluke</name>
    <dbReference type="NCBI Taxonomy" id="6182"/>
    <lineage>
        <taxon>Eukaryota</taxon>
        <taxon>Metazoa</taxon>
        <taxon>Spiralia</taxon>
        <taxon>Lophotrochozoa</taxon>
        <taxon>Platyhelminthes</taxon>
        <taxon>Trematoda</taxon>
        <taxon>Digenea</taxon>
        <taxon>Strigeidida</taxon>
        <taxon>Schistosomatoidea</taxon>
        <taxon>Schistosomatidae</taxon>
        <taxon>Schistosoma</taxon>
    </lineage>
</organism>
<evidence type="ECO:0000313" key="2">
    <source>
        <dbReference type="Proteomes" id="UP000311919"/>
    </source>
</evidence>
<gene>
    <name evidence="1" type="ORF">EWB00_005277</name>
</gene>
<dbReference type="AlphaFoldDB" id="A0A4Z2D2A6"/>
<dbReference type="Pfam" id="PF17784">
    <property type="entry name" value="Sulfotransfer_4"/>
    <property type="match status" value="1"/>
</dbReference>
<accession>A0A4Z2D2A6</accession>
<dbReference type="Gene3D" id="3.40.50.300">
    <property type="entry name" value="P-loop containing nucleotide triphosphate hydrolases"/>
    <property type="match status" value="1"/>
</dbReference>
<proteinExistence type="predicted"/>
<dbReference type="SUPFAM" id="SSF52540">
    <property type="entry name" value="P-loop containing nucleoside triphosphate hydrolases"/>
    <property type="match status" value="1"/>
</dbReference>
<dbReference type="OrthoDB" id="272681at2759"/>
<keyword evidence="1" id="KW-0808">Transferase</keyword>
<dbReference type="GO" id="GO:0016740">
    <property type="term" value="F:transferase activity"/>
    <property type="evidence" value="ECO:0007669"/>
    <property type="project" value="UniProtKB-KW"/>
</dbReference>
<keyword evidence="2" id="KW-1185">Reference proteome</keyword>
<dbReference type="EMBL" id="SKCS01000354">
    <property type="protein sequence ID" value="TNN10539.1"/>
    <property type="molecule type" value="Genomic_DNA"/>
</dbReference>
<comment type="caution">
    <text evidence="1">The sequence shown here is derived from an EMBL/GenBank/DDBJ whole genome shotgun (WGS) entry which is preliminary data.</text>
</comment>
<dbReference type="InterPro" id="IPR027417">
    <property type="entry name" value="P-loop_NTPase"/>
</dbReference>
<name>A0A4Z2D2A6_SCHJA</name>
<dbReference type="STRING" id="6182.A0A4Z2D2A6"/>
<dbReference type="PANTHER" id="PTHR36978">
    <property type="entry name" value="P-LOOP CONTAINING NUCLEOTIDE TRIPHOSPHATE HYDROLASE"/>
    <property type="match status" value="1"/>
</dbReference>
<sequence>MSQLQTSLTVIGAGLPRTGTLSMKKALETIYCQPCYHMYEIILKKQYDISKWQTLLDIKQSKTTSNEILIIQNSLKEILNGYIAVTDLPACGFYRELMTMYPNAKVILTIRDRNDWLTSFRKVVLPRTNDTYKEEVDKVNRILGLNTEFDKMNMDSLKFIFQNNQIDFDDDNNLLECYDEYNKTVQEIVPSERLLVHKLGDGWKPLCQFLNVNIPIGITYPHVNALKEVTELTELLIKYQSLDVIKTKLPEVF</sequence>
<dbReference type="PANTHER" id="PTHR36978:SF4">
    <property type="entry name" value="P-LOOP CONTAINING NUCLEOSIDE TRIPHOSPHATE HYDROLASE PROTEIN"/>
    <property type="match status" value="1"/>
</dbReference>
<protein>
    <submittedName>
        <fullName evidence="1">Sulfotransferase oxamniquine resistance</fullName>
    </submittedName>
</protein>
<evidence type="ECO:0000313" key="1">
    <source>
        <dbReference type="EMBL" id="TNN10539.1"/>
    </source>
</evidence>
<dbReference type="Proteomes" id="UP000311919">
    <property type="component" value="Unassembled WGS sequence"/>
</dbReference>
<reference evidence="1 2" key="1">
    <citation type="submission" date="2019-03" db="EMBL/GenBank/DDBJ databases">
        <title>An improved genome assembly of the fluke Schistosoma japonicum.</title>
        <authorList>
            <person name="Hu W."/>
            <person name="Luo F."/>
            <person name="Yin M."/>
            <person name="Mo X."/>
            <person name="Sun C."/>
            <person name="Wu Q."/>
            <person name="Zhu B."/>
            <person name="Xiang M."/>
            <person name="Wang J."/>
            <person name="Wang Y."/>
            <person name="Zhang T."/>
            <person name="Xu B."/>
            <person name="Zheng H."/>
            <person name="Feng Z."/>
        </authorList>
    </citation>
    <scope>NUCLEOTIDE SEQUENCE [LARGE SCALE GENOMIC DNA]</scope>
    <source>
        <strain evidence="1">HuSjv2</strain>
        <tissue evidence="1">Worms</tissue>
    </source>
</reference>
<dbReference type="InterPro" id="IPR040632">
    <property type="entry name" value="Sulfotransfer_4"/>
</dbReference>